<keyword evidence="2" id="KW-1185">Reference proteome</keyword>
<protein>
    <submittedName>
        <fullName evidence="1">Uncharacterized protein</fullName>
    </submittedName>
</protein>
<gene>
    <name evidence="1" type="ORF">K3G42_017346</name>
</gene>
<dbReference type="EMBL" id="CM037621">
    <property type="protein sequence ID" value="KAH8001853.1"/>
    <property type="molecule type" value="Genomic_DNA"/>
</dbReference>
<dbReference type="Proteomes" id="UP000827872">
    <property type="component" value="Linkage Group LG08"/>
</dbReference>
<proteinExistence type="predicted"/>
<name>A0ACB8FA23_9SAUR</name>
<evidence type="ECO:0000313" key="1">
    <source>
        <dbReference type="EMBL" id="KAH8001853.1"/>
    </source>
</evidence>
<sequence>MRDLAIEVGIRVLLFGVFVCITCSYGDKNSICISCVHQSPLLNWGKYVQNQDIRQRIYFEEQVKKSLICNLAELTCPNLLCITN</sequence>
<accession>A0ACB8FA23</accession>
<evidence type="ECO:0000313" key="2">
    <source>
        <dbReference type="Proteomes" id="UP000827872"/>
    </source>
</evidence>
<organism evidence="1 2">
    <name type="scientific">Sphaerodactylus townsendi</name>
    <dbReference type="NCBI Taxonomy" id="933632"/>
    <lineage>
        <taxon>Eukaryota</taxon>
        <taxon>Metazoa</taxon>
        <taxon>Chordata</taxon>
        <taxon>Craniata</taxon>
        <taxon>Vertebrata</taxon>
        <taxon>Euteleostomi</taxon>
        <taxon>Lepidosauria</taxon>
        <taxon>Squamata</taxon>
        <taxon>Bifurcata</taxon>
        <taxon>Gekkota</taxon>
        <taxon>Sphaerodactylidae</taxon>
        <taxon>Sphaerodactylus</taxon>
    </lineage>
</organism>
<reference evidence="1" key="1">
    <citation type="submission" date="2021-08" db="EMBL/GenBank/DDBJ databases">
        <title>The first chromosome-level gecko genome reveals the dynamic sex chromosomes of Neotropical dwarf geckos (Sphaerodactylidae: Sphaerodactylus).</title>
        <authorList>
            <person name="Pinto B.J."/>
            <person name="Keating S.E."/>
            <person name="Gamble T."/>
        </authorList>
    </citation>
    <scope>NUCLEOTIDE SEQUENCE</scope>
    <source>
        <strain evidence="1">TG3544</strain>
    </source>
</reference>
<comment type="caution">
    <text evidence="1">The sequence shown here is derived from an EMBL/GenBank/DDBJ whole genome shotgun (WGS) entry which is preliminary data.</text>
</comment>